<reference evidence="4" key="5">
    <citation type="submission" date="2015-04" db="UniProtKB">
        <authorList>
            <consortium name="EnsemblPlants"/>
        </authorList>
    </citation>
    <scope>IDENTIFICATION</scope>
    <source>
        <strain evidence="4">cv. Jemalong A17</strain>
    </source>
</reference>
<evidence type="ECO:0000313" key="5">
    <source>
        <dbReference type="Proteomes" id="UP000002051"/>
    </source>
</evidence>
<dbReference type="PANTHER" id="PTHR12741:SF106">
    <property type="entry name" value="CALLOSE SYNTHASE 5"/>
    <property type="match status" value="1"/>
</dbReference>
<sequence>MSFCLSRSLTNRNGKASHSAWCNYDDLNEYFWSLDCFSLGWPIGDDGDFFKSTSDLTQLDKTSLLAEVITHLKELKTNAAQASEGLIIPKDNDEIKS</sequence>
<dbReference type="PANTHER" id="PTHR12741">
    <property type="entry name" value="LYST-INTERACTING PROTEIN LIP5 DOPAMINE RESPONSIVE PROTEIN DRG-1"/>
    <property type="match status" value="1"/>
</dbReference>
<dbReference type="EMBL" id="CM001217">
    <property type="protein sequence ID" value="AES59382.1"/>
    <property type="molecule type" value="Genomic_DNA"/>
</dbReference>
<dbReference type="EMBL" id="AC150207">
    <property type="protein sequence ID" value="ABD32625.1"/>
    <property type="molecule type" value="Genomic_DNA"/>
</dbReference>
<organism evidence="2">
    <name type="scientific">Medicago truncatula</name>
    <name type="common">Barrel medic</name>
    <name type="synonym">Medicago tribuloides</name>
    <dbReference type="NCBI Taxonomy" id="3880"/>
    <lineage>
        <taxon>Eukaryota</taxon>
        <taxon>Viridiplantae</taxon>
        <taxon>Streptophyta</taxon>
        <taxon>Embryophyta</taxon>
        <taxon>Tracheophyta</taxon>
        <taxon>Spermatophyta</taxon>
        <taxon>Magnoliopsida</taxon>
        <taxon>eudicotyledons</taxon>
        <taxon>Gunneridae</taxon>
        <taxon>Pentapetalae</taxon>
        <taxon>rosids</taxon>
        <taxon>fabids</taxon>
        <taxon>Fabales</taxon>
        <taxon>Fabaceae</taxon>
        <taxon>Papilionoideae</taxon>
        <taxon>50 kb inversion clade</taxon>
        <taxon>NPAAA clade</taxon>
        <taxon>Hologalegina</taxon>
        <taxon>IRL clade</taxon>
        <taxon>Trifolieae</taxon>
        <taxon>Medicago</taxon>
    </lineage>
</organism>
<evidence type="ECO:0000259" key="1">
    <source>
        <dbReference type="Pfam" id="PF14288"/>
    </source>
</evidence>
<reference evidence="2" key="1">
    <citation type="submission" date="2004-10" db="EMBL/GenBank/DDBJ databases">
        <authorList>
            <person name="Town C.D."/>
        </authorList>
    </citation>
    <scope>NUCLEOTIDE SEQUENCE</scope>
</reference>
<dbReference type="HOGENOM" id="CLU_2349901_0_0_1"/>
<dbReference type="PaxDb" id="3880-AES59382"/>
<evidence type="ECO:0000313" key="2">
    <source>
        <dbReference type="EMBL" id="ABD32625.1"/>
    </source>
</evidence>
<protein>
    <submittedName>
        <fullName evidence="3">1,3-beta-glucan synthase subunit FKS1 domain 1 protein</fullName>
    </submittedName>
</protein>
<dbReference type="Pfam" id="PF14288">
    <property type="entry name" value="FKS1_dom1"/>
    <property type="match status" value="1"/>
</dbReference>
<dbReference type="STRING" id="3880.Q2HTQ6"/>
<dbReference type="InterPro" id="IPR026899">
    <property type="entry name" value="FKS1-like_dom1"/>
</dbReference>
<feature type="domain" description="1,3-beta-glucan synthase component FKS1-like" evidence="1">
    <location>
        <begin position="9"/>
        <end position="41"/>
    </location>
</feature>
<name>Q2HTQ6_MEDTR</name>
<reference evidence="3 5" key="3">
    <citation type="journal article" date="2011" name="Nature">
        <title>The Medicago genome provides insight into the evolution of rhizobial symbioses.</title>
        <authorList>
            <person name="Young N.D."/>
            <person name="Debelle F."/>
            <person name="Oldroyd G.E."/>
            <person name="Geurts R."/>
            <person name="Cannon S.B."/>
            <person name="Udvardi M.K."/>
            <person name="Benedito V.A."/>
            <person name="Mayer K.F."/>
            <person name="Gouzy J."/>
            <person name="Schoof H."/>
            <person name="Van de Peer Y."/>
            <person name="Proost S."/>
            <person name="Cook D.R."/>
            <person name="Meyers B.C."/>
            <person name="Spannagl M."/>
            <person name="Cheung F."/>
            <person name="De Mita S."/>
            <person name="Krishnakumar V."/>
            <person name="Gundlach H."/>
            <person name="Zhou S."/>
            <person name="Mudge J."/>
            <person name="Bharti A.K."/>
            <person name="Murray J.D."/>
            <person name="Naoumkina M.A."/>
            <person name="Rosen B."/>
            <person name="Silverstein K.A."/>
            <person name="Tang H."/>
            <person name="Rombauts S."/>
            <person name="Zhao P.X."/>
            <person name="Zhou P."/>
            <person name="Barbe V."/>
            <person name="Bardou P."/>
            <person name="Bechner M."/>
            <person name="Bellec A."/>
            <person name="Berger A."/>
            <person name="Berges H."/>
            <person name="Bidwell S."/>
            <person name="Bisseling T."/>
            <person name="Choisne N."/>
            <person name="Couloux A."/>
            <person name="Denny R."/>
            <person name="Deshpande S."/>
            <person name="Dai X."/>
            <person name="Doyle J.J."/>
            <person name="Dudez A.M."/>
            <person name="Farmer A.D."/>
            <person name="Fouteau S."/>
            <person name="Franken C."/>
            <person name="Gibelin C."/>
            <person name="Gish J."/>
            <person name="Goldstein S."/>
            <person name="Gonzalez A.J."/>
            <person name="Green P.J."/>
            <person name="Hallab A."/>
            <person name="Hartog M."/>
            <person name="Hua A."/>
            <person name="Humphray S.J."/>
            <person name="Jeong D.H."/>
            <person name="Jing Y."/>
            <person name="Jocker A."/>
            <person name="Kenton S.M."/>
            <person name="Kim D.J."/>
            <person name="Klee K."/>
            <person name="Lai H."/>
            <person name="Lang C."/>
            <person name="Lin S."/>
            <person name="Macmil S.L."/>
            <person name="Magdelenat G."/>
            <person name="Matthews L."/>
            <person name="McCorrison J."/>
            <person name="Monaghan E.L."/>
            <person name="Mun J.H."/>
            <person name="Najar F.Z."/>
            <person name="Nicholson C."/>
            <person name="Noirot C."/>
            <person name="O'Bleness M."/>
            <person name="Paule C.R."/>
            <person name="Poulain J."/>
            <person name="Prion F."/>
            <person name="Qin B."/>
            <person name="Qu C."/>
            <person name="Retzel E.F."/>
            <person name="Riddle C."/>
            <person name="Sallet E."/>
            <person name="Samain S."/>
            <person name="Samson N."/>
            <person name="Sanders I."/>
            <person name="Saurat O."/>
            <person name="Scarpelli C."/>
            <person name="Schiex T."/>
            <person name="Segurens B."/>
            <person name="Severin A.J."/>
            <person name="Sherrier D.J."/>
            <person name="Shi R."/>
            <person name="Sims S."/>
            <person name="Singer S.R."/>
            <person name="Sinharoy S."/>
            <person name="Sterck L."/>
            <person name="Viollet A."/>
            <person name="Wang B.B."/>
            <person name="Wang K."/>
            <person name="Wang M."/>
            <person name="Wang X."/>
            <person name="Warfsmann J."/>
            <person name="Weissenbach J."/>
            <person name="White D.D."/>
            <person name="White J.D."/>
            <person name="Wiley G.B."/>
            <person name="Wincker P."/>
            <person name="Xing Y."/>
            <person name="Yang L."/>
            <person name="Yao Z."/>
            <person name="Ying F."/>
            <person name="Zhai J."/>
            <person name="Zhou L."/>
            <person name="Zuber A."/>
            <person name="Denarie J."/>
            <person name="Dixon R.A."/>
            <person name="May G.D."/>
            <person name="Schwartz D.C."/>
            <person name="Rogers J."/>
            <person name="Quetier F."/>
            <person name="Town C.D."/>
            <person name="Roe B.A."/>
        </authorList>
    </citation>
    <scope>NUCLEOTIDE SEQUENCE [LARGE SCALE GENOMIC DNA]</scope>
    <source>
        <strain evidence="3">A17</strain>
        <strain evidence="4 5">cv. Jemalong A17</strain>
    </source>
</reference>
<dbReference type="EnsemblPlants" id="AES59382">
    <property type="protein sequence ID" value="AES59382"/>
    <property type="gene ID" value="MTR_1g018820"/>
</dbReference>
<accession>Q2HTQ6</accession>
<evidence type="ECO:0000313" key="3">
    <source>
        <dbReference type="EMBL" id="AES59382.1"/>
    </source>
</evidence>
<dbReference type="Proteomes" id="UP000002051">
    <property type="component" value="Unassembled WGS sequence"/>
</dbReference>
<evidence type="ECO:0000313" key="4">
    <source>
        <dbReference type="EnsemblPlants" id="AES59382"/>
    </source>
</evidence>
<gene>
    <name evidence="3" type="ordered locus">MTR_1g018820</name>
    <name evidence="2" type="ORF">MtrDRAFT_AC150207g15v2</name>
</gene>
<proteinExistence type="predicted"/>
<keyword evidence="5" id="KW-1185">Reference proteome</keyword>
<reference evidence="3 5" key="4">
    <citation type="journal article" date="2014" name="BMC Genomics">
        <title>An improved genome release (version Mt4.0) for the model legume Medicago truncatula.</title>
        <authorList>
            <person name="Tang H."/>
            <person name="Krishnakumar V."/>
            <person name="Bidwell S."/>
            <person name="Rosen B."/>
            <person name="Chan A."/>
            <person name="Zhou S."/>
            <person name="Gentzbittel L."/>
            <person name="Childs K.L."/>
            <person name="Yandell M."/>
            <person name="Gundlach H."/>
            <person name="Mayer K.F."/>
            <person name="Schwartz D.C."/>
            <person name="Town C.D."/>
        </authorList>
    </citation>
    <scope>GENOME REANNOTATION</scope>
    <source>
        <strain evidence="4 5">cv. Jemalong A17</strain>
    </source>
</reference>
<reference evidence="2" key="2">
    <citation type="submission" date="2007-03" db="EMBL/GenBank/DDBJ databases">
        <authorList>
            <consortium name="The International Medicago Genome Annotation Group"/>
        </authorList>
    </citation>
    <scope>NUCLEOTIDE SEQUENCE</scope>
</reference>
<dbReference type="eggNOG" id="KOG0916">
    <property type="taxonomic scope" value="Eukaryota"/>
</dbReference>
<dbReference type="AlphaFoldDB" id="Q2HTQ6"/>